<evidence type="ECO:0000259" key="14">
    <source>
        <dbReference type="Pfam" id="PF01210"/>
    </source>
</evidence>
<evidence type="ECO:0000313" key="17">
    <source>
        <dbReference type="RefSeq" id="XP_025786133.1"/>
    </source>
</evidence>
<dbReference type="InterPro" id="IPR011128">
    <property type="entry name" value="G3P_DH_NAD-dep_N"/>
</dbReference>
<feature type="binding site" evidence="11">
    <location>
        <position position="246"/>
    </location>
    <ligand>
        <name>NAD(+)</name>
        <dbReference type="ChEBI" id="CHEBI:57540"/>
    </ligand>
</feature>
<proteinExistence type="inferred from homology"/>
<dbReference type="GO" id="GO:0046168">
    <property type="term" value="P:glycerol-3-phosphate catabolic process"/>
    <property type="evidence" value="ECO:0007669"/>
    <property type="project" value="UniProtKB-UniRule"/>
</dbReference>
<organism evidence="16 17">
    <name type="scientific">Puma concolor</name>
    <name type="common">Mountain lion</name>
    <name type="synonym">Felis concolor</name>
    <dbReference type="NCBI Taxonomy" id="9696"/>
    <lineage>
        <taxon>Eukaryota</taxon>
        <taxon>Metazoa</taxon>
        <taxon>Chordata</taxon>
        <taxon>Craniata</taxon>
        <taxon>Vertebrata</taxon>
        <taxon>Euteleostomi</taxon>
        <taxon>Mammalia</taxon>
        <taxon>Eutheria</taxon>
        <taxon>Laurasiatheria</taxon>
        <taxon>Carnivora</taxon>
        <taxon>Feliformia</taxon>
        <taxon>Felidae</taxon>
        <taxon>Felinae</taxon>
        <taxon>Puma</taxon>
    </lineage>
</organism>
<evidence type="ECO:0000259" key="15">
    <source>
        <dbReference type="Pfam" id="PF07479"/>
    </source>
</evidence>
<feature type="binding site" evidence="11">
    <location>
        <position position="275"/>
    </location>
    <ligand>
        <name>NAD(+)</name>
        <dbReference type="ChEBI" id="CHEBI:57540"/>
    </ligand>
</feature>
<dbReference type="GO" id="GO:0051287">
    <property type="term" value="F:NAD binding"/>
    <property type="evidence" value="ECO:0007669"/>
    <property type="project" value="UniProtKB-UniRule"/>
</dbReference>
<dbReference type="GO" id="GO:0141152">
    <property type="term" value="F:glycerol-3-phosphate dehydrogenase (NAD+) activity"/>
    <property type="evidence" value="ECO:0007669"/>
    <property type="project" value="UniProtKB-UniRule"/>
</dbReference>
<comment type="function">
    <text evidence="7">Has glycerol-3-phosphate dehydrogenase activity.</text>
</comment>
<evidence type="ECO:0000256" key="3">
    <source>
        <dbReference type="ARBA" id="ARBA00011738"/>
    </source>
</evidence>
<feature type="binding site" evidence="11">
    <location>
        <position position="273"/>
    </location>
    <ligand>
        <name>NAD(+)</name>
        <dbReference type="ChEBI" id="CHEBI:57540"/>
    </ligand>
</feature>
<evidence type="ECO:0000256" key="4">
    <source>
        <dbReference type="ARBA" id="ARBA00022490"/>
    </source>
</evidence>
<dbReference type="Pfam" id="PF01210">
    <property type="entry name" value="NAD_Gly3P_dh_N"/>
    <property type="match status" value="1"/>
</dbReference>
<evidence type="ECO:0000256" key="10">
    <source>
        <dbReference type="PIRSR" id="PIRSR000114-2"/>
    </source>
</evidence>
<comment type="similarity">
    <text evidence="2 12">Belongs to the NAD-dependent glycerol-3-phosphate dehydrogenase family.</text>
</comment>
<feature type="binding site" evidence="10">
    <location>
        <position position="97"/>
    </location>
    <ligand>
        <name>substrate</name>
    </ligand>
</feature>
<evidence type="ECO:0000256" key="13">
    <source>
        <dbReference type="RuleBase" id="RU361243"/>
    </source>
</evidence>
<dbReference type="EC" id="1.1.1.8" evidence="13"/>
<evidence type="ECO:0000256" key="12">
    <source>
        <dbReference type="RuleBase" id="RU000437"/>
    </source>
</evidence>
<evidence type="ECO:0000256" key="9">
    <source>
        <dbReference type="PIRSR" id="PIRSR000114-1"/>
    </source>
</evidence>
<dbReference type="InterPro" id="IPR008927">
    <property type="entry name" value="6-PGluconate_DH-like_C_sf"/>
</dbReference>
<dbReference type="InterPro" id="IPR036291">
    <property type="entry name" value="NAD(P)-bd_dom_sf"/>
</dbReference>
<dbReference type="GO" id="GO:0042803">
    <property type="term" value="F:protein homodimerization activity"/>
    <property type="evidence" value="ECO:0007669"/>
    <property type="project" value="InterPro"/>
</dbReference>
<accession>A0A6P6IGR7</accession>
<comment type="subunit">
    <text evidence="3">Homodimer.</text>
</comment>
<evidence type="ECO:0000256" key="8">
    <source>
        <dbReference type="ARBA" id="ARBA00048723"/>
    </source>
</evidence>
<keyword evidence="16" id="KW-1185">Reference proteome</keyword>
<reference evidence="17" key="1">
    <citation type="submission" date="2025-08" db="UniProtKB">
        <authorList>
            <consortium name="RefSeq"/>
        </authorList>
    </citation>
    <scope>IDENTIFICATION</scope>
    <source>
        <tissue evidence="17">Blood</tissue>
    </source>
</reference>
<feature type="binding site" evidence="11">
    <location>
        <begin position="10"/>
        <end position="15"/>
    </location>
    <ligand>
        <name>NAD(+)</name>
        <dbReference type="ChEBI" id="CHEBI:57540"/>
    </ligand>
</feature>
<dbReference type="AlphaFoldDB" id="A0A6P6IGR7"/>
<comment type="catalytic activity">
    <reaction evidence="8">
        <text>sn-glycerol 3-phosphate + NAD(+) = dihydroxyacetone phosphate + NADH + H(+)</text>
        <dbReference type="Rhea" id="RHEA:11092"/>
        <dbReference type="ChEBI" id="CHEBI:15378"/>
        <dbReference type="ChEBI" id="CHEBI:57540"/>
        <dbReference type="ChEBI" id="CHEBI:57597"/>
        <dbReference type="ChEBI" id="CHEBI:57642"/>
        <dbReference type="ChEBI" id="CHEBI:57945"/>
        <dbReference type="EC" id="1.1.1.8"/>
    </reaction>
    <physiologicalReaction direction="left-to-right" evidence="8">
        <dbReference type="Rhea" id="RHEA:11093"/>
    </physiologicalReaction>
</comment>
<evidence type="ECO:0000256" key="11">
    <source>
        <dbReference type="PIRSR" id="PIRSR000114-3"/>
    </source>
</evidence>
<dbReference type="PIRSF" id="PIRSF000114">
    <property type="entry name" value="Glycerol-3-P_dh"/>
    <property type="match status" value="1"/>
</dbReference>
<dbReference type="PANTHER" id="PTHR11728:SF32">
    <property type="entry name" value="GLYCEROL-3-PHOSPHATE DEHYDROGENASE [NAD(+)], CYTOPLASMIC"/>
    <property type="match status" value="1"/>
</dbReference>
<evidence type="ECO:0000256" key="6">
    <source>
        <dbReference type="ARBA" id="ARBA00023027"/>
    </source>
</evidence>
<feature type="domain" description="Glycerol-3-phosphate dehydrogenase NAD-dependent N-terminal" evidence="14">
    <location>
        <begin position="71"/>
        <end position="149"/>
    </location>
</feature>
<feature type="binding site" evidence="11">
    <location>
        <position position="41"/>
    </location>
    <ligand>
        <name>NAD(+)</name>
        <dbReference type="ChEBI" id="CHEBI:57540"/>
    </ligand>
</feature>
<feature type="active site" description="Proton acceptor" evidence="9">
    <location>
        <position position="181"/>
    </location>
</feature>
<gene>
    <name evidence="17" type="primary">GPD1</name>
</gene>
<dbReference type="InterPro" id="IPR013328">
    <property type="entry name" value="6PGD_dom2"/>
</dbReference>
<dbReference type="SUPFAM" id="SSF51735">
    <property type="entry name" value="NAD(P)-binding Rossmann-fold domains"/>
    <property type="match status" value="1"/>
</dbReference>
<dbReference type="PROSITE" id="PS00957">
    <property type="entry name" value="NAD_G3PDH"/>
    <property type="match status" value="1"/>
</dbReference>
<evidence type="ECO:0000256" key="5">
    <source>
        <dbReference type="ARBA" id="ARBA00023002"/>
    </source>
</evidence>
<dbReference type="Gene3D" id="3.40.50.720">
    <property type="entry name" value="NAD(P)-binding Rossmann-like Domain"/>
    <property type="match status" value="2"/>
</dbReference>
<dbReference type="GO" id="GO:0005975">
    <property type="term" value="P:carbohydrate metabolic process"/>
    <property type="evidence" value="ECO:0007669"/>
    <property type="project" value="InterPro"/>
</dbReference>
<dbReference type="Proteomes" id="UP000515131">
    <property type="component" value="Unplaced"/>
</dbReference>
<evidence type="ECO:0000256" key="2">
    <source>
        <dbReference type="ARBA" id="ARBA00011009"/>
    </source>
</evidence>
<evidence type="ECO:0000256" key="1">
    <source>
        <dbReference type="ARBA" id="ARBA00004496"/>
    </source>
</evidence>
<evidence type="ECO:0000256" key="7">
    <source>
        <dbReference type="ARBA" id="ARBA00037527"/>
    </source>
</evidence>
<dbReference type="GO" id="GO:0005829">
    <property type="term" value="C:cytosol"/>
    <property type="evidence" value="ECO:0007669"/>
    <property type="project" value="TreeGrafter"/>
</dbReference>
<feature type="domain" description="Glycerol-3-phosphate dehydrogenase NAD-dependent C-terminal" evidence="15">
    <location>
        <begin position="171"/>
        <end position="315"/>
    </location>
</feature>
<name>A0A6P6IGR7_PUMCO</name>
<sequence>MAGKKVCIVGSGNWGSAIAKIVGGNAAQLSHFDPRVTMWVFEEDVGGKKLTEIINTQHENVKYLPGHKLPPNVFIGKICDQLKGHLKANAIGVSLIKGVDEGPKGLKLISEVIGEHLGIPMSVLMGANIASEVADEKFCETTIGCKDQAQGELLKKLMQTPNFRITVVPEVDTVEICGALKNIVAVGAGFCDGLGFGDNTKAAVIRLGLMEMIAFAKLFCSGPVSSATFLESCGIGDLITTCYGGRNRKVAEAFVRTGKPIEQLEKEMLNGQKLQGPPTARELHSILQHKGMVDKFPLFMAVYKICYENHPVGEFICCLQNHPEHL</sequence>
<dbReference type="InterPro" id="IPR017751">
    <property type="entry name" value="G3P_DH_NAD-dep_euk"/>
</dbReference>
<dbReference type="Gene3D" id="1.10.1040.10">
    <property type="entry name" value="N-(1-d-carboxylethyl)-l-norvaline Dehydrogenase, domain 2"/>
    <property type="match status" value="1"/>
</dbReference>
<dbReference type="RefSeq" id="XP_025786133.1">
    <property type="nucleotide sequence ID" value="XM_025930348.1"/>
</dbReference>
<feature type="binding site" evidence="10">
    <location>
        <begin position="246"/>
        <end position="247"/>
    </location>
    <ligand>
        <name>substrate</name>
    </ligand>
</feature>
<evidence type="ECO:0000313" key="16">
    <source>
        <dbReference type="Proteomes" id="UP000515131"/>
    </source>
</evidence>
<comment type="subcellular location">
    <subcellularLocation>
        <location evidence="1">Cytoplasm</location>
    </subcellularLocation>
</comment>
<feature type="binding site" evidence="11">
    <location>
        <position position="74"/>
    </location>
    <ligand>
        <name>NAD(+)</name>
        <dbReference type="ChEBI" id="CHEBI:57540"/>
    </ligand>
</feature>
<dbReference type="CTD" id="2819"/>
<keyword evidence="6 11" id="KW-0520">NAD</keyword>
<keyword evidence="5 12" id="KW-0560">Oxidoreductase</keyword>
<dbReference type="InterPro" id="IPR006109">
    <property type="entry name" value="G3P_DH_NAD-dep_C"/>
</dbReference>
<keyword evidence="4" id="KW-0963">Cytoplasm</keyword>
<feature type="binding site" evidence="11">
    <location>
        <position position="130"/>
    </location>
    <ligand>
        <name>NAD(+)</name>
        <dbReference type="ChEBI" id="CHEBI:57540"/>
    </ligand>
</feature>
<dbReference type="NCBIfam" id="TIGR03376">
    <property type="entry name" value="glycerol3P_DH"/>
    <property type="match status" value="1"/>
</dbReference>
<dbReference type="PANTHER" id="PTHR11728">
    <property type="entry name" value="GLYCEROL-3-PHOSPHATE DEHYDROGENASE"/>
    <property type="match status" value="1"/>
</dbReference>
<dbReference type="PRINTS" id="PR00077">
    <property type="entry name" value="GPDHDRGNASE"/>
</dbReference>
<dbReference type="GeneID" id="112867346"/>
<dbReference type="InterPro" id="IPR006168">
    <property type="entry name" value="G3P_DH_NAD-dep"/>
</dbReference>
<dbReference type="FunFam" id="1.10.1040.10:FF:000084">
    <property type="entry name" value="Glycerol-3-phosphate dehydrogenase [NAD(+)], cytoplasmic"/>
    <property type="match status" value="1"/>
</dbReference>
<protein>
    <recommendedName>
        <fullName evidence="13">Glycerol-3-phosphate dehydrogenase [NAD(+)]</fullName>
        <ecNumber evidence="13">1.1.1.8</ecNumber>
    </recommendedName>
</protein>
<dbReference type="SUPFAM" id="SSF48179">
    <property type="entry name" value="6-phosphogluconate dehydrogenase C-terminal domain-like"/>
    <property type="match status" value="1"/>
</dbReference>
<dbReference type="Pfam" id="PF07479">
    <property type="entry name" value="NAD_Gly3P_dh_C"/>
    <property type="match status" value="1"/>
</dbReference>